<evidence type="ECO:0000313" key="1">
    <source>
        <dbReference type="EMBL" id="TYC50560.1"/>
    </source>
</evidence>
<dbReference type="EMBL" id="SDGZ01000008">
    <property type="protein sequence ID" value="TYC50560.1"/>
    <property type="molecule type" value="Genomic_DNA"/>
</dbReference>
<dbReference type="AlphaFoldDB" id="A0A6C2C942"/>
<sequence>MKYGQLYFEYDRSTEQIETILSKINRYMDHLIQKSETAILTLAVQDGSASMKRYRGFDLTYDSYPAKRLANIISSIASENEILSNYIQLYSSGQFKILISGLREAGYFSALSVNSFNYGQDNLTLFSSALQELLNVFNQHKQSTEAIMIYPVSNDSHSDILALFGVFDLTTRYLTLIPIIGDDPFELWHSTRRGKLSAQLFDTEAIISNWQSFNSLIPSNIKIADYPLWLEPQSNYQYIGNASTNFAEPTVPNTLPLLQTHETNLTKLVGSIPTYASLNGLKIQVKAFDKYKPNQRAVLF</sequence>
<accession>A0A6C2C942</accession>
<keyword evidence="2" id="KW-1185">Reference proteome</keyword>
<comment type="caution">
    <text evidence="1">The sequence shown here is derived from an EMBL/GenBank/DDBJ whole genome shotgun (WGS) entry which is preliminary data.</text>
</comment>
<reference evidence="1 2" key="1">
    <citation type="submission" date="2019-01" db="EMBL/GenBank/DDBJ databases">
        <title>Weissella sp. nov., a novel lactic acid bacterium isolated from animal feces.</title>
        <authorList>
            <person name="Wang L.-T."/>
        </authorList>
    </citation>
    <scope>NUCLEOTIDE SEQUENCE [LARGE SCALE GENOMIC DNA]</scope>
    <source>
        <strain evidence="1 2">8H-2</strain>
    </source>
</reference>
<proteinExistence type="predicted"/>
<name>A0A6C2C942_9LACO</name>
<dbReference type="RefSeq" id="WP_148622032.1">
    <property type="nucleotide sequence ID" value="NZ_SDGZ01000008.1"/>
</dbReference>
<evidence type="ECO:0000313" key="2">
    <source>
        <dbReference type="Proteomes" id="UP000371977"/>
    </source>
</evidence>
<dbReference type="Proteomes" id="UP000371977">
    <property type="component" value="Unassembled WGS sequence"/>
</dbReference>
<protein>
    <submittedName>
        <fullName evidence="1">Uncharacterized protein</fullName>
    </submittedName>
</protein>
<organism evidence="1 2">
    <name type="scientific">Weissella muntiaci</name>
    <dbReference type="NCBI Taxonomy" id="2508881"/>
    <lineage>
        <taxon>Bacteria</taxon>
        <taxon>Bacillati</taxon>
        <taxon>Bacillota</taxon>
        <taxon>Bacilli</taxon>
        <taxon>Lactobacillales</taxon>
        <taxon>Lactobacillaceae</taxon>
        <taxon>Weissella</taxon>
    </lineage>
</organism>
<gene>
    <name evidence="1" type="ORF">ESZ50_02505</name>
</gene>